<protein>
    <submittedName>
        <fullName evidence="4">Predicted Zn-dependent peptidase</fullName>
    </submittedName>
</protein>
<gene>
    <name evidence="4" type="ORF">TBC1_12901</name>
</gene>
<dbReference type="Proteomes" id="UP000053091">
    <property type="component" value="Unassembled WGS sequence"/>
</dbReference>
<sequence length="410" mass="46061">MQYQFHTLSNGIRIVHRHSGRLVAHLAVMVNTGSRDELPGEEGLAHFIEHVIFKGTGKRKVHQVLGRLENIGADLNAYTTKEETCIHASFLSAYYARAIELFADILFNSTFPEKEIDKEKDVVIDEINAYKDSPSELIFDEFEEMLFRGHPLGKSILGTPASVKRITRKRILGFISGHYHTNQIVISSVGNIRFERLVKLVNEAFGCLPENLRTDSRQVFAASEPKQLIKPRRNFQTHCIIGNHAYGYADARRTALALLTNLLGGPAMNSRLSMALRERHGLSYNIESVYTPYAETGSFMIYLGTDNGSLDKALTLVRAELDRFMAKPLGMIQLHTAKQQFIGQIAISFESNLNDALSMAKSMLVYDTVDTHEVLISKINAITADMVLEVAHEIFDPAQMSMLVYKNRKA</sequence>
<feature type="domain" description="Peptidase M16 N-terminal" evidence="2">
    <location>
        <begin position="20"/>
        <end position="159"/>
    </location>
</feature>
<dbReference type="EMBL" id="DF968183">
    <property type="protein sequence ID" value="GAP45081.1"/>
    <property type="molecule type" value="Genomic_DNA"/>
</dbReference>
<dbReference type="InterPro" id="IPR007863">
    <property type="entry name" value="Peptidase_M16_C"/>
</dbReference>
<feature type="domain" description="Peptidase M16 C-terminal" evidence="3">
    <location>
        <begin position="165"/>
        <end position="340"/>
    </location>
</feature>
<dbReference type="Pfam" id="PF00675">
    <property type="entry name" value="Peptidase_M16"/>
    <property type="match status" value="1"/>
</dbReference>
<dbReference type="InterPro" id="IPR011765">
    <property type="entry name" value="Pept_M16_N"/>
</dbReference>
<reference evidence="4" key="1">
    <citation type="journal article" date="2015" name="Genome Announc.">
        <title>Draft Genome Sequence of Bacteroidales Strain TBC1, a Novel Isolate from a Methanogenic Wastewater Treatment System.</title>
        <authorList>
            <person name="Tourlousse D.M."/>
            <person name="Matsuura N."/>
            <person name="Sun L."/>
            <person name="Toyonaga M."/>
            <person name="Kuroda K."/>
            <person name="Ohashi A."/>
            <person name="Cruz R."/>
            <person name="Yamaguchi T."/>
            <person name="Sekiguchi Y."/>
        </authorList>
    </citation>
    <scope>NUCLEOTIDE SEQUENCE [LARGE SCALE GENOMIC DNA]</scope>
    <source>
        <strain evidence="4">TBC1</strain>
    </source>
</reference>
<dbReference type="PANTHER" id="PTHR11851">
    <property type="entry name" value="METALLOPROTEASE"/>
    <property type="match status" value="1"/>
</dbReference>
<evidence type="ECO:0000259" key="3">
    <source>
        <dbReference type="Pfam" id="PF05193"/>
    </source>
</evidence>
<dbReference type="RefSeq" id="WP_062045173.1">
    <property type="nucleotide sequence ID" value="NZ_DF968183.1"/>
</dbReference>
<dbReference type="PATRIC" id="fig|1678841.3.peg.3666"/>
<dbReference type="InterPro" id="IPR050361">
    <property type="entry name" value="MPP/UQCRC_Complex"/>
</dbReference>
<name>A0A0S7C739_9BACT</name>
<proteinExistence type="inferred from homology"/>
<evidence type="ECO:0000313" key="5">
    <source>
        <dbReference type="Proteomes" id="UP000053091"/>
    </source>
</evidence>
<dbReference type="Gene3D" id="3.30.830.10">
    <property type="entry name" value="Metalloenzyme, LuxS/M16 peptidase-like"/>
    <property type="match status" value="2"/>
</dbReference>
<dbReference type="PANTHER" id="PTHR11851:SF49">
    <property type="entry name" value="MITOCHONDRIAL-PROCESSING PEPTIDASE SUBUNIT ALPHA"/>
    <property type="match status" value="1"/>
</dbReference>
<dbReference type="OrthoDB" id="9811314at2"/>
<organism evidence="4">
    <name type="scientific">Lentimicrobium saccharophilum</name>
    <dbReference type="NCBI Taxonomy" id="1678841"/>
    <lineage>
        <taxon>Bacteria</taxon>
        <taxon>Pseudomonadati</taxon>
        <taxon>Bacteroidota</taxon>
        <taxon>Bacteroidia</taxon>
        <taxon>Bacteroidales</taxon>
        <taxon>Lentimicrobiaceae</taxon>
        <taxon>Lentimicrobium</taxon>
    </lineage>
</organism>
<comment type="similarity">
    <text evidence="1">Belongs to the peptidase M16 family.</text>
</comment>
<dbReference type="Pfam" id="PF05193">
    <property type="entry name" value="Peptidase_M16_C"/>
    <property type="match status" value="1"/>
</dbReference>
<evidence type="ECO:0000313" key="4">
    <source>
        <dbReference type="EMBL" id="GAP45081.1"/>
    </source>
</evidence>
<evidence type="ECO:0000256" key="1">
    <source>
        <dbReference type="ARBA" id="ARBA00007261"/>
    </source>
</evidence>
<dbReference type="AlphaFoldDB" id="A0A0S7C739"/>
<dbReference type="STRING" id="1678841.TBC1_12901"/>
<dbReference type="GO" id="GO:0046872">
    <property type="term" value="F:metal ion binding"/>
    <property type="evidence" value="ECO:0007669"/>
    <property type="project" value="InterPro"/>
</dbReference>
<dbReference type="InterPro" id="IPR011249">
    <property type="entry name" value="Metalloenz_LuxS/M16"/>
</dbReference>
<accession>A0A0S7C739</accession>
<keyword evidence="5" id="KW-1185">Reference proteome</keyword>
<evidence type="ECO:0000259" key="2">
    <source>
        <dbReference type="Pfam" id="PF00675"/>
    </source>
</evidence>
<dbReference type="SUPFAM" id="SSF63411">
    <property type="entry name" value="LuxS/MPP-like metallohydrolase"/>
    <property type="match status" value="2"/>
</dbReference>